<organism evidence="8 9">
    <name type="scientific">Oceanobacillus longus</name>
    <dbReference type="NCBI Taxonomy" id="930120"/>
    <lineage>
        <taxon>Bacteria</taxon>
        <taxon>Bacillati</taxon>
        <taxon>Bacillota</taxon>
        <taxon>Bacilli</taxon>
        <taxon>Bacillales</taxon>
        <taxon>Bacillaceae</taxon>
        <taxon>Oceanobacillus</taxon>
    </lineage>
</organism>
<dbReference type="Gene3D" id="3.30.1330.60">
    <property type="entry name" value="OmpA-like domain"/>
    <property type="match status" value="1"/>
</dbReference>
<evidence type="ECO:0000256" key="5">
    <source>
        <dbReference type="SAM" id="MobiDB-lite"/>
    </source>
</evidence>
<sequence>MKGILSMFKISSILVIFMLFFSACSNAEGNNNENDLPSEQATADEERITTDHNIEDVGSNSDKTEDIPKSEFFKSEMSIGSIFYKSSMEISSDFEKEIMETLTEFNAVGTADGAMLTLPEDILFDFDSDELRSEADKAMDQLTQVIETTDGEVIIVGHTDGRGDENYNQKLSERRAEAVKQGLIDAGVEKDRLKSEGKGASEPVASNTNSDGSDNPENRQKNRRVEVTIHGFN</sequence>
<reference evidence="9" key="1">
    <citation type="journal article" date="2019" name="Int. J. Syst. Evol. Microbiol.">
        <title>The Global Catalogue of Microorganisms (GCM) 10K type strain sequencing project: providing services to taxonomists for standard genome sequencing and annotation.</title>
        <authorList>
            <consortium name="The Broad Institute Genomics Platform"/>
            <consortium name="The Broad Institute Genome Sequencing Center for Infectious Disease"/>
            <person name="Wu L."/>
            <person name="Ma J."/>
        </authorList>
    </citation>
    <scope>NUCLEOTIDE SEQUENCE [LARGE SCALE GENOMIC DNA]</scope>
    <source>
        <strain evidence="9">IBRC-M 10703</strain>
    </source>
</reference>
<comment type="caution">
    <text evidence="8">The sequence shown here is derived from an EMBL/GenBank/DDBJ whole genome shotgun (WGS) entry which is preliminary data.</text>
</comment>
<comment type="subcellular location">
    <subcellularLocation>
        <location evidence="1">Cell outer membrane</location>
    </subcellularLocation>
</comment>
<dbReference type="InterPro" id="IPR050330">
    <property type="entry name" value="Bact_OuterMem_StrucFunc"/>
</dbReference>
<dbReference type="EMBL" id="JBHSAO010000008">
    <property type="protein sequence ID" value="MFC4024674.1"/>
    <property type="molecule type" value="Genomic_DNA"/>
</dbReference>
<feature type="compositionally biased region" description="Basic and acidic residues" evidence="5">
    <location>
        <begin position="187"/>
        <end position="199"/>
    </location>
</feature>
<dbReference type="InterPro" id="IPR036737">
    <property type="entry name" value="OmpA-like_sf"/>
</dbReference>
<keyword evidence="2 4" id="KW-0472">Membrane</keyword>
<dbReference type="Pfam" id="PF00691">
    <property type="entry name" value="OmpA"/>
    <property type="match status" value="1"/>
</dbReference>
<evidence type="ECO:0000259" key="7">
    <source>
        <dbReference type="PROSITE" id="PS51123"/>
    </source>
</evidence>
<dbReference type="InterPro" id="IPR006665">
    <property type="entry name" value="OmpA-like"/>
</dbReference>
<evidence type="ECO:0000256" key="6">
    <source>
        <dbReference type="SAM" id="SignalP"/>
    </source>
</evidence>
<dbReference type="PROSITE" id="PS51123">
    <property type="entry name" value="OMPA_2"/>
    <property type="match status" value="1"/>
</dbReference>
<evidence type="ECO:0000313" key="8">
    <source>
        <dbReference type="EMBL" id="MFC4024674.1"/>
    </source>
</evidence>
<dbReference type="Proteomes" id="UP001595772">
    <property type="component" value="Unassembled WGS sequence"/>
</dbReference>
<feature type="region of interest" description="Disordered" evidence="5">
    <location>
        <begin position="185"/>
        <end position="233"/>
    </location>
</feature>
<feature type="chain" id="PRO_5045219809" evidence="6">
    <location>
        <begin position="28"/>
        <end position="233"/>
    </location>
</feature>
<dbReference type="CDD" id="cd07185">
    <property type="entry name" value="OmpA_C-like"/>
    <property type="match status" value="1"/>
</dbReference>
<gene>
    <name evidence="8" type="ORF">ACFOUV_12795</name>
</gene>
<dbReference type="PROSITE" id="PS51257">
    <property type="entry name" value="PROKAR_LIPOPROTEIN"/>
    <property type="match status" value="1"/>
</dbReference>
<dbReference type="RefSeq" id="WP_379497161.1">
    <property type="nucleotide sequence ID" value="NZ_JBHSAO010000008.1"/>
</dbReference>
<dbReference type="PRINTS" id="PR01021">
    <property type="entry name" value="OMPADOMAIN"/>
</dbReference>
<keyword evidence="9" id="KW-1185">Reference proteome</keyword>
<name>A0ABV8H2R3_9BACI</name>
<feature type="compositionally biased region" description="Basic and acidic residues" evidence="5">
    <location>
        <begin position="216"/>
        <end position="227"/>
    </location>
</feature>
<evidence type="ECO:0000256" key="4">
    <source>
        <dbReference type="PROSITE-ProRule" id="PRU00473"/>
    </source>
</evidence>
<feature type="compositionally biased region" description="Polar residues" evidence="5">
    <location>
        <begin position="204"/>
        <end position="215"/>
    </location>
</feature>
<feature type="signal peptide" evidence="6">
    <location>
        <begin position="1"/>
        <end position="27"/>
    </location>
</feature>
<dbReference type="PANTHER" id="PTHR30329:SF21">
    <property type="entry name" value="LIPOPROTEIN YIAD-RELATED"/>
    <property type="match status" value="1"/>
</dbReference>
<proteinExistence type="predicted"/>
<evidence type="ECO:0000256" key="1">
    <source>
        <dbReference type="ARBA" id="ARBA00004442"/>
    </source>
</evidence>
<evidence type="ECO:0000313" key="9">
    <source>
        <dbReference type="Proteomes" id="UP001595772"/>
    </source>
</evidence>
<protein>
    <submittedName>
        <fullName evidence="8">OmpA family protein</fullName>
    </submittedName>
</protein>
<keyword evidence="6" id="KW-0732">Signal</keyword>
<accession>A0ABV8H2R3</accession>
<evidence type="ECO:0000256" key="3">
    <source>
        <dbReference type="ARBA" id="ARBA00023237"/>
    </source>
</evidence>
<dbReference type="PANTHER" id="PTHR30329">
    <property type="entry name" value="STATOR ELEMENT OF FLAGELLAR MOTOR COMPLEX"/>
    <property type="match status" value="1"/>
</dbReference>
<feature type="domain" description="OmpA-like" evidence="7">
    <location>
        <begin position="111"/>
        <end position="233"/>
    </location>
</feature>
<keyword evidence="3" id="KW-0998">Cell outer membrane</keyword>
<dbReference type="InterPro" id="IPR006664">
    <property type="entry name" value="OMP_bac"/>
</dbReference>
<dbReference type="SUPFAM" id="SSF103088">
    <property type="entry name" value="OmpA-like"/>
    <property type="match status" value="1"/>
</dbReference>
<evidence type="ECO:0000256" key="2">
    <source>
        <dbReference type="ARBA" id="ARBA00023136"/>
    </source>
</evidence>